<dbReference type="Proteomes" id="UP000649617">
    <property type="component" value="Unassembled WGS sequence"/>
</dbReference>
<gene>
    <name evidence="1" type="ORF">SPIL2461_LOCUS2448</name>
</gene>
<organism evidence="1 2">
    <name type="scientific">Symbiodinium pilosum</name>
    <name type="common">Dinoflagellate</name>
    <dbReference type="NCBI Taxonomy" id="2952"/>
    <lineage>
        <taxon>Eukaryota</taxon>
        <taxon>Sar</taxon>
        <taxon>Alveolata</taxon>
        <taxon>Dinophyceae</taxon>
        <taxon>Suessiales</taxon>
        <taxon>Symbiodiniaceae</taxon>
        <taxon>Symbiodinium</taxon>
    </lineage>
</organism>
<protein>
    <submittedName>
        <fullName evidence="1">Uncharacterized protein</fullName>
    </submittedName>
</protein>
<feature type="non-terminal residue" evidence="1">
    <location>
        <position position="126"/>
    </location>
</feature>
<dbReference type="AlphaFoldDB" id="A0A812JT92"/>
<dbReference type="EMBL" id="CAJNIZ010002672">
    <property type="protein sequence ID" value="CAE7213406.1"/>
    <property type="molecule type" value="Genomic_DNA"/>
</dbReference>
<evidence type="ECO:0000313" key="2">
    <source>
        <dbReference type="Proteomes" id="UP000649617"/>
    </source>
</evidence>
<proteinExistence type="predicted"/>
<keyword evidence="2" id="KW-1185">Reference proteome</keyword>
<reference evidence="1" key="1">
    <citation type="submission" date="2021-02" db="EMBL/GenBank/DDBJ databases">
        <authorList>
            <person name="Dougan E. K."/>
            <person name="Rhodes N."/>
            <person name="Thang M."/>
            <person name="Chan C."/>
        </authorList>
    </citation>
    <scope>NUCLEOTIDE SEQUENCE</scope>
</reference>
<name>A0A812JT92_SYMPI</name>
<sequence>QLCQGVCRNPDLFASFCFCRRSHDFHTSQGRTVLRGDSLCGATGAQLDEPHSDPGWRLFTVDHEARCPAGALPAAPVCPRLRDHWTYLFSDAAPSANTAASAGGGGCRVFWAALPRLGSIRPGRLL</sequence>
<accession>A0A812JT92</accession>
<evidence type="ECO:0000313" key="1">
    <source>
        <dbReference type="EMBL" id="CAE7213406.1"/>
    </source>
</evidence>
<comment type="caution">
    <text evidence="1">The sequence shown here is derived from an EMBL/GenBank/DDBJ whole genome shotgun (WGS) entry which is preliminary data.</text>
</comment>
<feature type="non-terminal residue" evidence="1">
    <location>
        <position position="1"/>
    </location>
</feature>